<reference evidence="1 2" key="1">
    <citation type="submission" date="2022-08" db="EMBL/GenBank/DDBJ databases">
        <title>Reclassification of Massilia species as members of the genera Telluria, Duganella, Pseudoduganella, Mokoshia gen. nov. and Zemynaea gen. nov. using orthogonal and non-orthogonal genome-based approaches.</title>
        <authorList>
            <person name="Bowman J.P."/>
        </authorList>
    </citation>
    <scope>NUCLEOTIDE SEQUENCE [LARGE SCALE GENOMIC DNA]</scope>
    <source>
        <strain evidence="1 2">JCM 31661</strain>
    </source>
</reference>
<comment type="caution">
    <text evidence="1">The sequence shown here is derived from an EMBL/GenBank/DDBJ whole genome shotgun (WGS) entry which is preliminary data.</text>
</comment>
<dbReference type="RefSeq" id="WP_258826689.1">
    <property type="nucleotide sequence ID" value="NZ_JANUHA010000002.1"/>
</dbReference>
<organism evidence="1 2">
    <name type="scientific">Massilia agri</name>
    <dbReference type="NCBI Taxonomy" id="1886785"/>
    <lineage>
        <taxon>Bacteria</taxon>
        <taxon>Pseudomonadati</taxon>
        <taxon>Pseudomonadota</taxon>
        <taxon>Betaproteobacteria</taxon>
        <taxon>Burkholderiales</taxon>
        <taxon>Oxalobacteraceae</taxon>
        <taxon>Telluria group</taxon>
        <taxon>Massilia</taxon>
    </lineage>
</organism>
<name>A0ABT2AIN0_9BURK</name>
<keyword evidence="2" id="KW-1185">Reference proteome</keyword>
<evidence type="ECO:0000313" key="1">
    <source>
        <dbReference type="EMBL" id="MCS0595638.1"/>
    </source>
</evidence>
<gene>
    <name evidence="1" type="ORF">NX780_04690</name>
</gene>
<evidence type="ECO:0000313" key="2">
    <source>
        <dbReference type="Proteomes" id="UP001206572"/>
    </source>
</evidence>
<dbReference type="Proteomes" id="UP001206572">
    <property type="component" value="Unassembled WGS sequence"/>
</dbReference>
<protein>
    <submittedName>
        <fullName evidence="1">Uncharacterized protein</fullName>
    </submittedName>
</protein>
<proteinExistence type="predicted"/>
<accession>A0ABT2AIN0</accession>
<sequence length="354" mass="40146">MTIQSALAKLRRRQPNFTTLRAALEHNELPTSNGWAGLERKYGDLQVPAMTASSYASRLEKIYRDNVEWGNKAIQFAVFEQKDSALLTKAIAHSFVREYTPTVAFPAYVSDQELSDLTLRPKLVASELNTTRTGVTLYFYSRAYETERETFAVDDMKDAVSLKRFAGYDQVVAYRQLIFQRIDSVYIDAKNKRIEFRVDGTRLKTTDRMVEALKELKVAFRELMSNQVDKAWEKVSFTLVNFFPKIDLLYHDKNGHLVELGHNTAAGSINHGKMRGLKGNMKDDPSHVASMSASATEKFAIQKAYSYYKDLSIVRLKIPGKSADTGSATPTVNMAIVEDCIDGKQFEDMMQLLR</sequence>
<dbReference type="EMBL" id="JANUHA010000002">
    <property type="protein sequence ID" value="MCS0595638.1"/>
    <property type="molecule type" value="Genomic_DNA"/>
</dbReference>